<reference evidence="14" key="1">
    <citation type="submission" date="2023-10" db="EMBL/GenBank/DDBJ databases">
        <title>Chromosome-level genome of the transformable northern wattle, Acacia crassicarpa.</title>
        <authorList>
            <person name="Massaro I."/>
            <person name="Sinha N.R."/>
            <person name="Poethig S."/>
            <person name="Leichty A.R."/>
        </authorList>
    </citation>
    <scope>NUCLEOTIDE SEQUENCE</scope>
    <source>
        <strain evidence="14">Acra3RX</strain>
        <tissue evidence="14">Leaf</tissue>
    </source>
</reference>
<keyword evidence="9" id="KW-0539">Nucleus</keyword>
<dbReference type="Gene3D" id="3.40.50.300">
    <property type="entry name" value="P-loop containing nucleotide triphosphate hydrolases"/>
    <property type="match status" value="1"/>
</dbReference>
<protein>
    <recommendedName>
        <fullName evidence="16">Extra-large guanine nucleotide-binding protein 1</fullName>
    </recommendedName>
</protein>
<feature type="region of interest" description="Disordered" evidence="13">
    <location>
        <begin position="160"/>
        <end position="193"/>
    </location>
</feature>
<dbReference type="AlphaFoldDB" id="A0AAE1TIB0"/>
<evidence type="ECO:0000256" key="1">
    <source>
        <dbReference type="ARBA" id="ARBA00004123"/>
    </source>
</evidence>
<evidence type="ECO:0000256" key="6">
    <source>
        <dbReference type="ARBA" id="ARBA00022837"/>
    </source>
</evidence>
<name>A0AAE1TIB0_9FABA</name>
<feature type="compositionally biased region" description="Polar residues" evidence="13">
    <location>
        <begin position="584"/>
        <end position="597"/>
    </location>
</feature>
<dbReference type="FunFam" id="3.40.50.300:FF:000692">
    <property type="entry name" value="Guanine nucleotide-binding protein subunit alpha"/>
    <property type="match status" value="1"/>
</dbReference>
<evidence type="ECO:0008006" key="16">
    <source>
        <dbReference type="Google" id="ProtNLM"/>
    </source>
</evidence>
<feature type="compositionally biased region" description="Low complexity" evidence="13">
    <location>
        <begin position="177"/>
        <end position="192"/>
    </location>
</feature>
<dbReference type="GO" id="GO:0008270">
    <property type="term" value="F:zinc ion binding"/>
    <property type="evidence" value="ECO:0007669"/>
    <property type="project" value="UniProtKB-KW"/>
</dbReference>
<evidence type="ECO:0000256" key="2">
    <source>
        <dbReference type="ARBA" id="ARBA00022723"/>
    </source>
</evidence>
<dbReference type="GO" id="GO:0003924">
    <property type="term" value="F:GTPase activity"/>
    <property type="evidence" value="ECO:0007669"/>
    <property type="project" value="InterPro"/>
</dbReference>
<evidence type="ECO:0000256" key="11">
    <source>
        <dbReference type="PIRSR" id="PIRSR601019-1"/>
    </source>
</evidence>
<keyword evidence="12" id="KW-0460">Magnesium</keyword>
<evidence type="ECO:0000256" key="7">
    <source>
        <dbReference type="ARBA" id="ARBA00023134"/>
    </source>
</evidence>
<dbReference type="InterPro" id="IPR001019">
    <property type="entry name" value="Gprotein_alpha_su"/>
</dbReference>
<dbReference type="SUPFAM" id="SSF52540">
    <property type="entry name" value="P-loop containing nucleoside triphosphate hydrolases"/>
    <property type="match status" value="1"/>
</dbReference>
<comment type="similarity">
    <text evidence="10">Belongs to the G-alpha family. XLG subfamily.</text>
</comment>
<keyword evidence="2 12" id="KW-0479">Metal-binding</keyword>
<keyword evidence="6" id="KW-0106">Calcium</keyword>
<dbReference type="Gene3D" id="1.10.400.10">
    <property type="entry name" value="GI Alpha 1, domain 2-like"/>
    <property type="match status" value="1"/>
</dbReference>
<dbReference type="InterPro" id="IPR011025">
    <property type="entry name" value="GproteinA_insert"/>
</dbReference>
<evidence type="ECO:0000256" key="8">
    <source>
        <dbReference type="ARBA" id="ARBA00023224"/>
    </source>
</evidence>
<gene>
    <name evidence="14" type="ORF">QN277_001446</name>
</gene>
<dbReference type="GO" id="GO:0005525">
    <property type="term" value="F:GTP binding"/>
    <property type="evidence" value="ECO:0007669"/>
    <property type="project" value="UniProtKB-KW"/>
</dbReference>
<dbReference type="InterPro" id="IPR027417">
    <property type="entry name" value="P-loop_NTPase"/>
</dbReference>
<dbReference type="SUPFAM" id="SSF47895">
    <property type="entry name" value="Transducin (alpha subunit), insertion domain"/>
    <property type="match status" value="1"/>
</dbReference>
<evidence type="ECO:0000256" key="5">
    <source>
        <dbReference type="ARBA" id="ARBA00022833"/>
    </source>
</evidence>
<keyword evidence="4" id="KW-0863">Zinc-finger</keyword>
<dbReference type="InterPro" id="IPR053057">
    <property type="entry name" value="XLG_GTP-binding"/>
</dbReference>
<feature type="binding site" evidence="12">
    <location>
        <position position="695"/>
    </location>
    <ligand>
        <name>Mg(2+)</name>
        <dbReference type="ChEBI" id="CHEBI:18420"/>
    </ligand>
</feature>
<feature type="region of interest" description="Disordered" evidence="13">
    <location>
        <begin position="577"/>
        <end position="597"/>
    </location>
</feature>
<evidence type="ECO:0000256" key="9">
    <source>
        <dbReference type="ARBA" id="ARBA00023242"/>
    </source>
</evidence>
<evidence type="ECO:0000256" key="12">
    <source>
        <dbReference type="PIRSR" id="PIRSR601019-2"/>
    </source>
</evidence>
<proteinExistence type="inferred from homology"/>
<evidence type="ECO:0000256" key="4">
    <source>
        <dbReference type="ARBA" id="ARBA00022771"/>
    </source>
</evidence>
<dbReference type="PANTHER" id="PTHR36486">
    <property type="entry name" value="OS01G0977800 PROTEIN"/>
    <property type="match status" value="1"/>
</dbReference>
<keyword evidence="15" id="KW-1185">Reference proteome</keyword>
<evidence type="ECO:0000256" key="3">
    <source>
        <dbReference type="ARBA" id="ARBA00022741"/>
    </source>
</evidence>
<comment type="caution">
    <text evidence="14">The sequence shown here is derived from an EMBL/GenBank/DDBJ whole genome shotgun (WGS) entry which is preliminary data.</text>
</comment>
<dbReference type="GO" id="GO:0007186">
    <property type="term" value="P:G protein-coupled receptor signaling pathway"/>
    <property type="evidence" value="ECO:0007669"/>
    <property type="project" value="InterPro"/>
</dbReference>
<comment type="subcellular location">
    <subcellularLocation>
        <location evidence="1">Nucleus</location>
    </subcellularLocation>
</comment>
<keyword evidence="7 11" id="KW-0342">GTP-binding</keyword>
<keyword evidence="3 11" id="KW-0547">Nucleotide-binding</keyword>
<dbReference type="PANTHER" id="PTHR36486:SF4">
    <property type="entry name" value="PH DOMAIN-CONTAINING PROTEIN"/>
    <property type="match status" value="1"/>
</dbReference>
<evidence type="ECO:0000313" key="14">
    <source>
        <dbReference type="EMBL" id="KAK4284644.1"/>
    </source>
</evidence>
<evidence type="ECO:0000256" key="10">
    <source>
        <dbReference type="ARBA" id="ARBA00060880"/>
    </source>
</evidence>
<organism evidence="14 15">
    <name type="scientific">Acacia crassicarpa</name>
    <name type="common">northern wattle</name>
    <dbReference type="NCBI Taxonomy" id="499986"/>
    <lineage>
        <taxon>Eukaryota</taxon>
        <taxon>Viridiplantae</taxon>
        <taxon>Streptophyta</taxon>
        <taxon>Embryophyta</taxon>
        <taxon>Tracheophyta</taxon>
        <taxon>Spermatophyta</taxon>
        <taxon>Magnoliopsida</taxon>
        <taxon>eudicotyledons</taxon>
        <taxon>Gunneridae</taxon>
        <taxon>Pentapetalae</taxon>
        <taxon>rosids</taxon>
        <taxon>fabids</taxon>
        <taxon>Fabales</taxon>
        <taxon>Fabaceae</taxon>
        <taxon>Caesalpinioideae</taxon>
        <taxon>mimosoid clade</taxon>
        <taxon>Acacieae</taxon>
        <taxon>Acacia</taxon>
    </lineage>
</organism>
<keyword evidence="8" id="KW-0807">Transducer</keyword>
<feature type="binding site" evidence="11">
    <location>
        <begin position="802"/>
        <end position="805"/>
    </location>
    <ligand>
        <name>GTP</name>
        <dbReference type="ChEBI" id="CHEBI:37565"/>
    </ligand>
</feature>
<evidence type="ECO:0000313" key="15">
    <source>
        <dbReference type="Proteomes" id="UP001293593"/>
    </source>
</evidence>
<dbReference type="FunFam" id="1.10.400.10:FF:000005">
    <property type="entry name" value="Extra-large guanine nucleotide-binding protein 3"/>
    <property type="match status" value="1"/>
</dbReference>
<dbReference type="PROSITE" id="PS51882">
    <property type="entry name" value="G_ALPHA"/>
    <property type="match status" value="1"/>
</dbReference>
<dbReference type="Pfam" id="PF00503">
    <property type="entry name" value="G-alpha"/>
    <property type="match status" value="1"/>
</dbReference>
<dbReference type="PRINTS" id="PR00318">
    <property type="entry name" value="GPROTEINA"/>
</dbReference>
<accession>A0AAE1TIB0</accession>
<dbReference type="Proteomes" id="UP001293593">
    <property type="component" value="Unassembled WGS sequence"/>
</dbReference>
<feature type="binding site" evidence="12">
    <location>
        <position position="526"/>
    </location>
    <ligand>
        <name>Mg(2+)</name>
        <dbReference type="ChEBI" id="CHEBI:18420"/>
    </ligand>
</feature>
<dbReference type="GO" id="GO:0031683">
    <property type="term" value="F:G-protein beta/gamma-subunit complex binding"/>
    <property type="evidence" value="ECO:0007669"/>
    <property type="project" value="InterPro"/>
</dbReference>
<sequence length="921" mass="103295">MASLLRKLRPGSSSSIHDDGDGSNYEYSFASEYKGPPLSFSIPQVNPFKIEQIPVASVACSSADQISVPVIQPIVKSSNIQLTLNKDLLGSSNSKSPAIEFAISGSAELTKSCSLRVRVDTVDRIGESGSLNRIYDADKSSTENTAQKLKISGSFRVSDTGEIVEESPESELNPTNSDTAESGSSSGSASSDIFSCREDDHRNNVAPVHVKRPSVVTFLSSEESYDPVVNKKCGGSEVASLPVRPHAERTGNKGTCYRCNRGNRFTEKEICIVCRAKYCQYCVIRTMGSMPEGRKCITCIGYRIDENMRKTQGKCSRLLKHMLSEVQVKQIMQAELNCEVNQMPPESFFVNGDQLDRSKLKLLQSCAKPPKKLKPGSYWYDKASGFWGKDGQPPSQIITPRLDVGGHLQKSASKGNTNVSINGREITKKELRILKLAGIPYEGTPDFWVSPDGSYQEEGQKNVKGRIWDKTTVRIACAFMSLPVPSNSIAASGESDVEGENKFKDNSVQKKLYKFLLVGSIKSGTSTIVKQAKHLYNIPFSEEERQNIKLVIQSNLYTYLGILLEGRETFEESLLEKRGRQTADESTSAGNTGETTNTTIYSIGPRLKAFSDWLIKYMVSGNLEAIFPAATREYAPLIEELWRDAAIQATYNRRNELDMLPRGASYFLDRAVEISKVDYEPTDMDIMYAEGISLSNSLTTVEFSFPRTSSEESLDPEYQHDLSLKYQLIRVHPRGLGENCKWLEIFEDMDVVLFCVALTDYDEYTVDRNGVSTNKMMAAKQLFENIITHRSFTNKKFLLILNKLDLLEEKMEQIPLTRCEWFCDFNPVISNNQNQVNNYTNSPPLAQRAFQFIATKFKKLFYSLTNRKLYVSLVTGLEPDTVDEALRYAREVMFWEKWDPSVTGDKFENTSTSFDEIEPTT</sequence>
<dbReference type="EMBL" id="JAWXYG010000001">
    <property type="protein sequence ID" value="KAK4284644.1"/>
    <property type="molecule type" value="Genomic_DNA"/>
</dbReference>
<dbReference type="SMART" id="SM00275">
    <property type="entry name" value="G_alpha"/>
    <property type="match status" value="1"/>
</dbReference>
<evidence type="ECO:0000256" key="13">
    <source>
        <dbReference type="SAM" id="MobiDB-lite"/>
    </source>
</evidence>
<dbReference type="GO" id="GO:0005634">
    <property type="term" value="C:nucleus"/>
    <property type="evidence" value="ECO:0007669"/>
    <property type="project" value="UniProtKB-SubCell"/>
</dbReference>
<keyword evidence="5" id="KW-0862">Zinc</keyword>